<dbReference type="InterPro" id="IPR036116">
    <property type="entry name" value="FN3_sf"/>
</dbReference>
<dbReference type="SMART" id="SM00060">
    <property type="entry name" value="FN3"/>
    <property type="match status" value="1"/>
</dbReference>
<accession>A0ABW1P0Q1</accession>
<dbReference type="CDD" id="cd00063">
    <property type="entry name" value="FN3"/>
    <property type="match status" value="1"/>
</dbReference>
<dbReference type="SUPFAM" id="SSF49265">
    <property type="entry name" value="Fibronectin type III"/>
    <property type="match status" value="1"/>
</dbReference>
<comment type="caution">
    <text evidence="4">The sequence shown here is derived from an EMBL/GenBank/DDBJ whole genome shotgun (WGS) entry which is preliminary data.</text>
</comment>
<dbReference type="InterPro" id="IPR003961">
    <property type="entry name" value="FN3_dom"/>
</dbReference>
<feature type="domain" description="Fibronectin type-III" evidence="3">
    <location>
        <begin position="52"/>
        <end position="121"/>
    </location>
</feature>
<keyword evidence="2" id="KW-0624">Polysaccharide degradation</keyword>
<keyword evidence="2" id="KW-0119">Carbohydrate metabolism</keyword>
<keyword evidence="1" id="KW-0326">Glycosidase</keyword>
<name>A0ABW1P0Q1_9PSEU</name>
<evidence type="ECO:0000313" key="5">
    <source>
        <dbReference type="Proteomes" id="UP001596220"/>
    </source>
</evidence>
<dbReference type="RefSeq" id="WP_380632386.1">
    <property type="nucleotide sequence ID" value="NZ_JBHSQO010000002.1"/>
</dbReference>
<dbReference type="Proteomes" id="UP001596220">
    <property type="component" value="Unassembled WGS sequence"/>
</dbReference>
<gene>
    <name evidence="4" type="ORF">ACFP3R_02845</name>
</gene>
<dbReference type="EMBL" id="JBHSQO010000002">
    <property type="protein sequence ID" value="MFC6088197.1"/>
    <property type="molecule type" value="Genomic_DNA"/>
</dbReference>
<keyword evidence="1" id="KW-0378">Hydrolase</keyword>
<evidence type="ECO:0000256" key="1">
    <source>
        <dbReference type="ARBA" id="ARBA00023295"/>
    </source>
</evidence>
<sequence>MERRKLIALVGGIALLGGTVALLRDESAPPPPPVFERFLADGVEHVPDAHEPGAPTDLELTALDRTSLRASWTAAGGLGHGGFEVRWNGGTRLVQGTETELTDLDVNADVAVEVRAVDGLGNRSGPATATAVPRMAYDAAPEDGLFEPVDRFDGPESLSPRRWRVLTATKPYDPRGASTDCLGRRPFNGGRLEVACDLLELQSNVPLTLGEPHPGDGAVGRAVLTTDGPLTSDGEVAIALLPEPFQDLAALGDGVPPGAVVLRVTSTAVRFDVGAGVPATGGVVPAAGTFTLPSSGVRHRWELRVLPDAVVALRDGVALAGAPVAVPWRVAHPRLVFRESRHTLLDSFGTGGVPAGPEPASVVALGRGGVDLGTATPAQLAGGTSVRVVATLLVGSGAPATLEFGSLSAPATPMPPEGDWSYETVVYADFPLEGTDELRSVRLPTDDTGYLAGVHLVVADGLDARRPLPRVTDRPSPVPEVPVPTVTVVREGDVARVVVELADPTAREVAAVKGVEVDFDGERIATLPTNGSAGGRHEFALRLDDVPTGGHDVVARVLPVDGRGEVRQAQHSFQIRPL</sequence>
<evidence type="ECO:0000259" key="3">
    <source>
        <dbReference type="SMART" id="SM00060"/>
    </source>
</evidence>
<reference evidence="5" key="1">
    <citation type="journal article" date="2019" name="Int. J. Syst. Evol. Microbiol.">
        <title>The Global Catalogue of Microorganisms (GCM) 10K type strain sequencing project: providing services to taxonomists for standard genome sequencing and annotation.</title>
        <authorList>
            <consortium name="The Broad Institute Genomics Platform"/>
            <consortium name="The Broad Institute Genome Sequencing Center for Infectious Disease"/>
            <person name="Wu L."/>
            <person name="Ma J."/>
        </authorList>
    </citation>
    <scope>NUCLEOTIDE SEQUENCE [LARGE SCALE GENOMIC DNA]</scope>
    <source>
        <strain evidence="5">CGMCC 4.7246</strain>
    </source>
</reference>
<evidence type="ECO:0000256" key="2">
    <source>
        <dbReference type="ARBA" id="ARBA00023326"/>
    </source>
</evidence>
<keyword evidence="5" id="KW-1185">Reference proteome</keyword>
<proteinExistence type="predicted"/>
<evidence type="ECO:0000313" key="4">
    <source>
        <dbReference type="EMBL" id="MFC6088197.1"/>
    </source>
</evidence>
<protein>
    <recommendedName>
        <fullName evidence="3">Fibronectin type-III domain-containing protein</fullName>
    </recommendedName>
</protein>
<dbReference type="Gene3D" id="2.60.40.10">
    <property type="entry name" value="Immunoglobulins"/>
    <property type="match status" value="1"/>
</dbReference>
<dbReference type="InterPro" id="IPR013783">
    <property type="entry name" value="Ig-like_fold"/>
</dbReference>
<organism evidence="4 5">
    <name type="scientific">Saccharothrix lopnurensis</name>
    <dbReference type="NCBI Taxonomy" id="1670621"/>
    <lineage>
        <taxon>Bacteria</taxon>
        <taxon>Bacillati</taxon>
        <taxon>Actinomycetota</taxon>
        <taxon>Actinomycetes</taxon>
        <taxon>Pseudonocardiales</taxon>
        <taxon>Pseudonocardiaceae</taxon>
        <taxon>Saccharothrix</taxon>
    </lineage>
</organism>